<evidence type="ECO:0000313" key="6">
    <source>
        <dbReference type="Proteomes" id="UP001519310"/>
    </source>
</evidence>
<dbReference type="PANTHER" id="PTHR13789">
    <property type="entry name" value="MONOOXYGENASE"/>
    <property type="match status" value="1"/>
</dbReference>
<dbReference type="Pfam" id="PF01494">
    <property type="entry name" value="FAD_binding_3"/>
    <property type="match status" value="1"/>
</dbReference>
<keyword evidence="2" id="KW-0503">Monooxygenase</keyword>
<dbReference type="InterPro" id="IPR002938">
    <property type="entry name" value="FAD-bd"/>
</dbReference>
<reference evidence="5 6" key="1">
    <citation type="submission" date="2021-03" db="EMBL/GenBank/DDBJ databases">
        <title>Genomic Encyclopedia of Type Strains, Phase IV (KMG-IV): sequencing the most valuable type-strain genomes for metagenomic binning, comparative biology and taxonomic classification.</title>
        <authorList>
            <person name="Goeker M."/>
        </authorList>
    </citation>
    <scope>NUCLEOTIDE SEQUENCE [LARGE SCALE GENOMIC DNA]</scope>
    <source>
        <strain evidence="5 6">DSM 40526</strain>
    </source>
</reference>
<comment type="caution">
    <text evidence="5">The sequence shown here is derived from an EMBL/GenBank/DDBJ whole genome shotgun (WGS) entry which is preliminary data.</text>
</comment>
<dbReference type="EMBL" id="JAGGLQ010000004">
    <property type="protein sequence ID" value="MBP2036950.1"/>
    <property type="molecule type" value="Genomic_DNA"/>
</dbReference>
<gene>
    <name evidence="5" type="ORF">J2Z77_002750</name>
</gene>
<dbReference type="PRINTS" id="PR00420">
    <property type="entry name" value="RNGMNOXGNASE"/>
</dbReference>
<evidence type="ECO:0000313" key="5">
    <source>
        <dbReference type="EMBL" id="MBP2036950.1"/>
    </source>
</evidence>
<evidence type="ECO:0000256" key="1">
    <source>
        <dbReference type="ARBA" id="ARBA00023002"/>
    </source>
</evidence>
<sequence>MTNRHAVVVGAGIGGLTAAVALHRRGWHVTVCERAPEPPATGAGIGLAPNALHALDAIGIDVARAVGSAVPATMGVRRPDGRWLTRVGTAHMATRYGVAPLAVPRPALTATLAAALPPAALRYGTEVAGVDDAEGRATVRTAAGPDLLCDLVVAADGIHSPLRRAYFPAHPGLHYIGETAWRALVDAPDLRIPAMSETWGRGERFGVTPLADGRYYLYATAVVPPGTRFADPRTELRQRFGTWHEPIPALLDRVARLDPADVLRNDLYDLAAPLPRLHHGRIAWLGDAAHAMAPNLGQGGCQAVEDAVVLAHLLPAGEGGYGRNAADPADPADPAVADALAAYTAARRDRTDAVRLRARRVGRIGALRNPVVAAVRDLAVRAAPARLALRGMDDLFNGFRLPSRQGPGSGTPRYGVVRAGKAKR</sequence>
<keyword evidence="6" id="KW-1185">Reference proteome</keyword>
<feature type="domain" description="FAD-binding" evidence="4">
    <location>
        <begin position="6"/>
        <end position="320"/>
    </location>
</feature>
<dbReference type="RefSeq" id="WP_189966660.1">
    <property type="nucleotide sequence ID" value="NZ_BMVL01000003.1"/>
</dbReference>
<keyword evidence="1" id="KW-0560">Oxidoreductase</keyword>
<name>A0ABS4L4D0_STRAV</name>
<dbReference type="Proteomes" id="UP001519310">
    <property type="component" value="Unassembled WGS sequence"/>
</dbReference>
<evidence type="ECO:0000259" key="4">
    <source>
        <dbReference type="Pfam" id="PF01494"/>
    </source>
</evidence>
<dbReference type="PANTHER" id="PTHR13789:SF309">
    <property type="entry name" value="PUTATIVE (AFU_ORTHOLOGUE AFUA_6G14510)-RELATED"/>
    <property type="match status" value="1"/>
</dbReference>
<dbReference type="SUPFAM" id="SSF51905">
    <property type="entry name" value="FAD/NAD(P)-binding domain"/>
    <property type="match status" value="1"/>
</dbReference>
<dbReference type="Gene3D" id="3.50.50.60">
    <property type="entry name" value="FAD/NAD(P)-binding domain"/>
    <property type="match status" value="1"/>
</dbReference>
<feature type="region of interest" description="Disordered" evidence="3">
    <location>
        <begin position="403"/>
        <end position="424"/>
    </location>
</feature>
<accession>A0ABS4L4D0</accession>
<organism evidence="5 6">
    <name type="scientific">Streptomyces avidinii</name>
    <dbReference type="NCBI Taxonomy" id="1895"/>
    <lineage>
        <taxon>Bacteria</taxon>
        <taxon>Bacillati</taxon>
        <taxon>Actinomycetota</taxon>
        <taxon>Actinomycetes</taxon>
        <taxon>Kitasatosporales</taxon>
        <taxon>Streptomycetaceae</taxon>
        <taxon>Streptomyces</taxon>
    </lineage>
</organism>
<dbReference type="InterPro" id="IPR036188">
    <property type="entry name" value="FAD/NAD-bd_sf"/>
</dbReference>
<proteinExistence type="predicted"/>
<evidence type="ECO:0000256" key="2">
    <source>
        <dbReference type="ARBA" id="ARBA00023033"/>
    </source>
</evidence>
<protein>
    <submittedName>
        <fullName evidence="5">2-polyprenyl-6-methoxyphenol hydroxylase-like FAD-dependent oxidoreductase</fullName>
    </submittedName>
</protein>
<evidence type="ECO:0000256" key="3">
    <source>
        <dbReference type="SAM" id="MobiDB-lite"/>
    </source>
</evidence>
<dbReference type="InterPro" id="IPR050493">
    <property type="entry name" value="FAD-dep_Monooxygenase_BioMet"/>
</dbReference>